<organism evidence="3 4">
    <name type="scientific">Brassica carinata</name>
    <name type="common">Ethiopian mustard</name>
    <name type="synonym">Abyssinian cabbage</name>
    <dbReference type="NCBI Taxonomy" id="52824"/>
    <lineage>
        <taxon>Eukaryota</taxon>
        <taxon>Viridiplantae</taxon>
        <taxon>Streptophyta</taxon>
        <taxon>Embryophyta</taxon>
        <taxon>Tracheophyta</taxon>
        <taxon>Spermatophyta</taxon>
        <taxon>Magnoliopsida</taxon>
        <taxon>eudicotyledons</taxon>
        <taxon>Gunneridae</taxon>
        <taxon>Pentapetalae</taxon>
        <taxon>rosids</taxon>
        <taxon>malvids</taxon>
        <taxon>Brassicales</taxon>
        <taxon>Brassicaceae</taxon>
        <taxon>Brassiceae</taxon>
        <taxon>Brassica</taxon>
    </lineage>
</organism>
<sequence length="83" mass="9117">MYCGLAVIGGNSRLSGVWCLKVLKNIAILVISSGSRITVEASREAPRGSGRCFNCGLDGHWDRDCAERDWKNQCDRCGLQKQS</sequence>
<dbReference type="InterPro" id="IPR036875">
    <property type="entry name" value="Znf_CCHC_sf"/>
</dbReference>
<protein>
    <recommendedName>
        <fullName evidence="2">CCHC-type domain-containing protein</fullName>
    </recommendedName>
</protein>
<dbReference type="SUPFAM" id="SSF57756">
    <property type="entry name" value="Retrovirus zinc finger-like domains"/>
    <property type="match status" value="1"/>
</dbReference>
<dbReference type="Gene3D" id="4.10.60.10">
    <property type="entry name" value="Zinc finger, CCHC-type"/>
    <property type="match status" value="1"/>
</dbReference>
<evidence type="ECO:0000313" key="3">
    <source>
        <dbReference type="EMBL" id="KAG2287022.1"/>
    </source>
</evidence>
<keyword evidence="1" id="KW-0863">Zinc-finger</keyword>
<dbReference type="PROSITE" id="PS50158">
    <property type="entry name" value="ZF_CCHC"/>
    <property type="match status" value="1"/>
</dbReference>
<gene>
    <name evidence="3" type="ORF">Bca52824_046626</name>
</gene>
<proteinExistence type="predicted"/>
<keyword evidence="1" id="KW-0479">Metal-binding</keyword>
<dbReference type="Proteomes" id="UP000886595">
    <property type="component" value="Unassembled WGS sequence"/>
</dbReference>
<dbReference type="GO" id="GO:0003676">
    <property type="term" value="F:nucleic acid binding"/>
    <property type="evidence" value="ECO:0007669"/>
    <property type="project" value="InterPro"/>
</dbReference>
<name>A0A8X7RFS2_BRACI</name>
<accession>A0A8X7RFS2</accession>
<evidence type="ECO:0000313" key="4">
    <source>
        <dbReference type="Proteomes" id="UP000886595"/>
    </source>
</evidence>
<evidence type="ECO:0000259" key="2">
    <source>
        <dbReference type="PROSITE" id="PS50158"/>
    </source>
</evidence>
<dbReference type="Pfam" id="PF00098">
    <property type="entry name" value="zf-CCHC"/>
    <property type="match status" value="1"/>
</dbReference>
<dbReference type="EMBL" id="JAAMPC010000010">
    <property type="protein sequence ID" value="KAG2287022.1"/>
    <property type="molecule type" value="Genomic_DNA"/>
</dbReference>
<evidence type="ECO:0000256" key="1">
    <source>
        <dbReference type="PROSITE-ProRule" id="PRU00047"/>
    </source>
</evidence>
<dbReference type="AlphaFoldDB" id="A0A8X7RFS2"/>
<reference evidence="3 4" key="1">
    <citation type="submission" date="2020-02" db="EMBL/GenBank/DDBJ databases">
        <authorList>
            <person name="Ma Q."/>
            <person name="Huang Y."/>
            <person name="Song X."/>
            <person name="Pei D."/>
        </authorList>
    </citation>
    <scope>NUCLEOTIDE SEQUENCE [LARGE SCALE GENOMIC DNA]</scope>
    <source>
        <strain evidence="3">Sxm20200214</strain>
        <tissue evidence="3">Leaf</tissue>
    </source>
</reference>
<keyword evidence="4" id="KW-1185">Reference proteome</keyword>
<dbReference type="GO" id="GO:0008270">
    <property type="term" value="F:zinc ion binding"/>
    <property type="evidence" value="ECO:0007669"/>
    <property type="project" value="UniProtKB-KW"/>
</dbReference>
<dbReference type="InterPro" id="IPR001878">
    <property type="entry name" value="Znf_CCHC"/>
</dbReference>
<dbReference type="OrthoDB" id="1099063at2759"/>
<feature type="domain" description="CCHC-type" evidence="2">
    <location>
        <begin position="51"/>
        <end position="67"/>
    </location>
</feature>
<comment type="caution">
    <text evidence="3">The sequence shown here is derived from an EMBL/GenBank/DDBJ whole genome shotgun (WGS) entry which is preliminary data.</text>
</comment>
<dbReference type="SMART" id="SM00343">
    <property type="entry name" value="ZnF_C2HC"/>
    <property type="match status" value="1"/>
</dbReference>
<keyword evidence="1" id="KW-0862">Zinc</keyword>